<comment type="caution">
    <text evidence="1">The sequence shown here is derived from an EMBL/GenBank/DDBJ whole genome shotgun (WGS) entry which is preliminary data.</text>
</comment>
<sequence length="222" mass="25190">MTAKDLQTLSRYLFNLSVQELYQLDYTFMLSFGRLGGKAQHLALSEILYYLQVTEPYRTRISYVAWIYCFLMPRSRIGPWRLYKVENFEGHFRHFDLHWHFAQAMQYPGSDMTFLPVVNTDTRLACVITTDPEFGLLEHGVLGVCVFNKLPYVALWIGGAVNVGVLDSALKSVLKNNPQQCLVSVYTTLDSTHAAARHLFHRKGGQQALEAASARVHEAAGL</sequence>
<proteinExistence type="predicted"/>
<evidence type="ECO:0000313" key="1">
    <source>
        <dbReference type="EMBL" id="KAH8034266.1"/>
    </source>
</evidence>
<keyword evidence="2" id="KW-1185">Reference proteome</keyword>
<evidence type="ECO:0000313" key="2">
    <source>
        <dbReference type="Proteomes" id="UP000821866"/>
    </source>
</evidence>
<accession>A0A9J6EIV4</accession>
<protein>
    <submittedName>
        <fullName evidence="1">Uncharacterized protein</fullName>
    </submittedName>
</protein>
<name>A0A9J6EIV4_RHIMP</name>
<gene>
    <name evidence="1" type="ORF">HPB51_022092</name>
</gene>
<dbReference type="AlphaFoldDB" id="A0A9J6EIV4"/>
<dbReference type="VEuPathDB" id="VectorBase:LOC119165849"/>
<organism evidence="1 2">
    <name type="scientific">Rhipicephalus microplus</name>
    <name type="common">Cattle tick</name>
    <name type="synonym">Boophilus microplus</name>
    <dbReference type="NCBI Taxonomy" id="6941"/>
    <lineage>
        <taxon>Eukaryota</taxon>
        <taxon>Metazoa</taxon>
        <taxon>Ecdysozoa</taxon>
        <taxon>Arthropoda</taxon>
        <taxon>Chelicerata</taxon>
        <taxon>Arachnida</taxon>
        <taxon>Acari</taxon>
        <taxon>Parasitiformes</taxon>
        <taxon>Ixodida</taxon>
        <taxon>Ixodoidea</taxon>
        <taxon>Ixodidae</taxon>
        <taxon>Rhipicephalinae</taxon>
        <taxon>Rhipicephalus</taxon>
        <taxon>Boophilus</taxon>
    </lineage>
</organism>
<dbReference type="Proteomes" id="UP000821866">
    <property type="component" value="Chromosome 2"/>
</dbReference>
<reference evidence="1" key="1">
    <citation type="journal article" date="2020" name="Cell">
        <title>Large-Scale Comparative Analyses of Tick Genomes Elucidate Their Genetic Diversity and Vector Capacities.</title>
        <authorList>
            <consortium name="Tick Genome and Microbiome Consortium (TIGMIC)"/>
            <person name="Jia N."/>
            <person name="Wang J."/>
            <person name="Shi W."/>
            <person name="Du L."/>
            <person name="Sun Y."/>
            <person name="Zhan W."/>
            <person name="Jiang J.F."/>
            <person name="Wang Q."/>
            <person name="Zhang B."/>
            <person name="Ji P."/>
            <person name="Bell-Sakyi L."/>
            <person name="Cui X.M."/>
            <person name="Yuan T.T."/>
            <person name="Jiang B.G."/>
            <person name="Yang W.F."/>
            <person name="Lam T.T."/>
            <person name="Chang Q.C."/>
            <person name="Ding S.J."/>
            <person name="Wang X.J."/>
            <person name="Zhu J.G."/>
            <person name="Ruan X.D."/>
            <person name="Zhao L."/>
            <person name="Wei J.T."/>
            <person name="Ye R.Z."/>
            <person name="Que T.C."/>
            <person name="Du C.H."/>
            <person name="Zhou Y.H."/>
            <person name="Cheng J.X."/>
            <person name="Dai P.F."/>
            <person name="Guo W.B."/>
            <person name="Han X.H."/>
            <person name="Huang E.J."/>
            <person name="Li L.F."/>
            <person name="Wei W."/>
            <person name="Gao Y.C."/>
            <person name="Liu J.Z."/>
            <person name="Shao H.Z."/>
            <person name="Wang X."/>
            <person name="Wang C.C."/>
            <person name="Yang T.C."/>
            <person name="Huo Q.B."/>
            <person name="Li W."/>
            <person name="Chen H.Y."/>
            <person name="Chen S.E."/>
            <person name="Zhou L.G."/>
            <person name="Ni X.B."/>
            <person name="Tian J.H."/>
            <person name="Sheng Y."/>
            <person name="Liu T."/>
            <person name="Pan Y.S."/>
            <person name="Xia L.Y."/>
            <person name="Li J."/>
            <person name="Zhao F."/>
            <person name="Cao W.C."/>
        </authorList>
    </citation>
    <scope>NUCLEOTIDE SEQUENCE</scope>
    <source>
        <strain evidence="1">Rmic-2018</strain>
    </source>
</reference>
<reference evidence="1" key="2">
    <citation type="submission" date="2021-09" db="EMBL/GenBank/DDBJ databases">
        <authorList>
            <person name="Jia N."/>
            <person name="Wang J."/>
            <person name="Shi W."/>
            <person name="Du L."/>
            <person name="Sun Y."/>
            <person name="Zhan W."/>
            <person name="Jiang J."/>
            <person name="Wang Q."/>
            <person name="Zhang B."/>
            <person name="Ji P."/>
            <person name="Sakyi L.B."/>
            <person name="Cui X."/>
            <person name="Yuan T."/>
            <person name="Jiang B."/>
            <person name="Yang W."/>
            <person name="Lam T.T.-Y."/>
            <person name="Chang Q."/>
            <person name="Ding S."/>
            <person name="Wang X."/>
            <person name="Zhu J."/>
            <person name="Ruan X."/>
            <person name="Zhao L."/>
            <person name="Wei J."/>
            <person name="Que T."/>
            <person name="Du C."/>
            <person name="Cheng J."/>
            <person name="Dai P."/>
            <person name="Han X."/>
            <person name="Huang E."/>
            <person name="Gao Y."/>
            <person name="Liu J."/>
            <person name="Shao H."/>
            <person name="Ye R."/>
            <person name="Li L."/>
            <person name="Wei W."/>
            <person name="Wang X."/>
            <person name="Wang C."/>
            <person name="Huo Q."/>
            <person name="Li W."/>
            <person name="Guo W."/>
            <person name="Chen H."/>
            <person name="Chen S."/>
            <person name="Zhou L."/>
            <person name="Zhou L."/>
            <person name="Ni X."/>
            <person name="Tian J."/>
            <person name="Zhou Y."/>
            <person name="Sheng Y."/>
            <person name="Liu T."/>
            <person name="Pan Y."/>
            <person name="Xia L."/>
            <person name="Li J."/>
            <person name="Zhao F."/>
            <person name="Cao W."/>
        </authorList>
    </citation>
    <scope>NUCLEOTIDE SEQUENCE</scope>
    <source>
        <strain evidence="1">Rmic-2018</strain>
        <tissue evidence="1">Larvae</tissue>
    </source>
</reference>
<dbReference type="EMBL" id="JABSTU010000004">
    <property type="protein sequence ID" value="KAH8034266.1"/>
    <property type="molecule type" value="Genomic_DNA"/>
</dbReference>